<protein>
    <submittedName>
        <fullName evidence="4">PorT family protein</fullName>
    </submittedName>
</protein>
<keyword evidence="5" id="KW-1185">Reference proteome</keyword>
<feature type="compositionally biased region" description="Low complexity" evidence="1">
    <location>
        <begin position="84"/>
        <end position="102"/>
    </location>
</feature>
<dbReference type="Proteomes" id="UP000502756">
    <property type="component" value="Chromosome"/>
</dbReference>
<name>A0A6M5Y5X8_9BACT</name>
<accession>A0A6M5Y5X8</accession>
<feature type="region of interest" description="Disordered" evidence="1">
    <location>
        <begin position="23"/>
        <end position="134"/>
    </location>
</feature>
<feature type="signal peptide" evidence="2">
    <location>
        <begin position="1"/>
        <end position="20"/>
    </location>
</feature>
<proteinExistence type="predicted"/>
<gene>
    <name evidence="4" type="ORF">HNV11_04140</name>
</gene>
<sequence>MKPLYALLTGYLCLSGVAWAQSQPATSPKSSTVTSTTTATSTSSAVRPATPQASTPVAAATPASAASSTNRRQELYDQYHGVSKKSTPARTTTTPVSSPPTRLQTATNTPRPVPISTPVATARPLSPATANGENSNIRIGVRGGLTYPIYFEKITGRDPAPDFVAGVVFQFGKGTLSFQPEINYNRLSTKITGFGIRNLKASADQFIVPLFLKISSGSMTGHRFFVNVGPYASYLSSVSLNGLNQSLDSIDNRFSFGAAAGVGGMIKVGPGHVTVEVRGLYVLGDNAGSTRFGDANLINSEATLGYVFPLGGN</sequence>
<feature type="chain" id="PRO_5026985035" evidence="2">
    <location>
        <begin position="21"/>
        <end position="313"/>
    </location>
</feature>
<evidence type="ECO:0000313" key="5">
    <source>
        <dbReference type="Proteomes" id="UP000502756"/>
    </source>
</evidence>
<dbReference type="Pfam" id="PF13568">
    <property type="entry name" value="OMP_b-brl_2"/>
    <property type="match status" value="1"/>
</dbReference>
<evidence type="ECO:0000256" key="1">
    <source>
        <dbReference type="SAM" id="MobiDB-lite"/>
    </source>
</evidence>
<evidence type="ECO:0000313" key="4">
    <source>
        <dbReference type="EMBL" id="QJW88621.1"/>
    </source>
</evidence>
<dbReference type="AlphaFoldDB" id="A0A6M5Y5X8"/>
<dbReference type="EMBL" id="CP053435">
    <property type="protein sequence ID" value="QJW88621.1"/>
    <property type="molecule type" value="Genomic_DNA"/>
</dbReference>
<dbReference type="KEGG" id="stae:HNV11_04140"/>
<feature type="domain" description="Outer membrane protein beta-barrel" evidence="3">
    <location>
        <begin position="134"/>
        <end position="286"/>
    </location>
</feature>
<keyword evidence="2" id="KW-0732">Signal</keyword>
<organism evidence="4 5">
    <name type="scientific">Spirosoma taeanense</name>
    <dbReference type="NCBI Taxonomy" id="2735870"/>
    <lineage>
        <taxon>Bacteria</taxon>
        <taxon>Pseudomonadati</taxon>
        <taxon>Bacteroidota</taxon>
        <taxon>Cytophagia</taxon>
        <taxon>Cytophagales</taxon>
        <taxon>Cytophagaceae</taxon>
        <taxon>Spirosoma</taxon>
    </lineage>
</organism>
<evidence type="ECO:0000256" key="2">
    <source>
        <dbReference type="SAM" id="SignalP"/>
    </source>
</evidence>
<dbReference type="RefSeq" id="WP_171738458.1">
    <property type="nucleotide sequence ID" value="NZ_CP053435.1"/>
</dbReference>
<reference evidence="4 5" key="1">
    <citation type="submission" date="2020-05" db="EMBL/GenBank/DDBJ databases">
        <title>Genome sequencing of Spirosoma sp. TS118.</title>
        <authorList>
            <person name="Lee J.-H."/>
            <person name="Jeong S."/>
            <person name="Zhao L."/>
            <person name="Jung J.-H."/>
            <person name="Kim M.-K."/>
            <person name="Lim S."/>
        </authorList>
    </citation>
    <scope>NUCLEOTIDE SEQUENCE [LARGE SCALE GENOMIC DNA]</scope>
    <source>
        <strain evidence="4 5">TS118</strain>
    </source>
</reference>
<dbReference type="InterPro" id="IPR025665">
    <property type="entry name" value="Beta-barrel_OMP_2"/>
</dbReference>
<feature type="compositionally biased region" description="Low complexity" evidence="1">
    <location>
        <begin position="24"/>
        <end position="69"/>
    </location>
</feature>
<evidence type="ECO:0000259" key="3">
    <source>
        <dbReference type="Pfam" id="PF13568"/>
    </source>
</evidence>